<comment type="caution">
    <text evidence="3">The sequence shown here is derived from an EMBL/GenBank/DDBJ whole genome shotgun (WGS) entry which is preliminary data.</text>
</comment>
<dbReference type="GO" id="GO:0004519">
    <property type="term" value="F:endonuclease activity"/>
    <property type="evidence" value="ECO:0007669"/>
    <property type="project" value="UniProtKB-KW"/>
</dbReference>
<dbReference type="GO" id="GO:0009307">
    <property type="term" value="P:DNA restriction-modification system"/>
    <property type="evidence" value="ECO:0007669"/>
    <property type="project" value="UniProtKB-KW"/>
</dbReference>
<evidence type="ECO:0000313" key="4">
    <source>
        <dbReference type="Proteomes" id="UP000243542"/>
    </source>
</evidence>
<keyword evidence="4" id="KW-1185">Reference proteome</keyword>
<dbReference type="Proteomes" id="UP000243542">
    <property type="component" value="Unassembled WGS sequence"/>
</dbReference>
<keyword evidence="2" id="KW-0238">DNA-binding</keyword>
<keyword evidence="1" id="KW-0680">Restriction system</keyword>
<reference evidence="3 4" key="1">
    <citation type="submission" date="2017-10" db="EMBL/GenBank/DDBJ databases">
        <title>Sequencing the genomes of 1000 actinobacteria strains.</title>
        <authorList>
            <person name="Klenk H.-P."/>
        </authorList>
    </citation>
    <scope>NUCLEOTIDE SEQUENCE [LARGE SCALE GENOMIC DNA]</scope>
    <source>
        <strain evidence="3 4">DSM 46092</strain>
    </source>
</reference>
<proteinExistence type="predicted"/>
<dbReference type="RefSeq" id="WP_141544495.1">
    <property type="nucleotide sequence ID" value="NZ_JBIAKZ010000001.1"/>
</dbReference>
<name>A0A2A9FFJ1_9PSEU</name>
<dbReference type="PANTHER" id="PTHR43140">
    <property type="entry name" value="TYPE-1 RESTRICTION ENZYME ECOKI SPECIFICITY PROTEIN"/>
    <property type="match status" value="1"/>
</dbReference>
<dbReference type="Gene3D" id="3.90.220.20">
    <property type="entry name" value="DNA methylase specificity domains"/>
    <property type="match status" value="2"/>
</dbReference>
<keyword evidence="3" id="KW-0378">Hydrolase</keyword>
<dbReference type="AlphaFoldDB" id="A0A2A9FFJ1"/>
<sequence>MTPLPPIPDGWTWAPLGEIADVVGGVTKDTKKQSDPKLPLVPYLRVANVQRGRIDVTSVAEIRVPEATVRRLQLQPGDVLLNEGGDRDKLGRGWVWEGQIPNCIHQNHVFRARIRNKILHPKLLAWFTNECAKGWFEKHGKQTTNLASISLSMIKQLPVPIPPVVEQKRLLNLLEDHLSRLDSVLATCSVTTLRLARLRQAELNAKFGLSDDDSIALGDLLVGIQAGRSVGGSAPPAVENEWGIVKVSAMTWGEFRPQENKAIPESLVNPNFEIMPGDLLVSRANTSEYVGAPVLVGETRRRLLLSDKSLRLMPRNDVDPEWLWRALQAPSARRQISAAATGTKDSMRNISQKLLMGIRLPRVEPDAQRWLAKAYAERDSELKRIERAAKSGTLRVEALRRAVLNAAYSGALNDKIEEHAGV</sequence>
<keyword evidence="3" id="KW-0255">Endonuclease</keyword>
<keyword evidence="3" id="KW-0540">Nuclease</keyword>
<gene>
    <name evidence="3" type="ORF">ATK36_4317</name>
</gene>
<evidence type="ECO:0000256" key="1">
    <source>
        <dbReference type="ARBA" id="ARBA00022747"/>
    </source>
</evidence>
<dbReference type="EMBL" id="PDJK01000002">
    <property type="protein sequence ID" value="PFG49179.1"/>
    <property type="molecule type" value="Genomic_DNA"/>
</dbReference>
<dbReference type="PANTHER" id="PTHR43140:SF1">
    <property type="entry name" value="TYPE I RESTRICTION ENZYME ECOKI SPECIFICITY SUBUNIT"/>
    <property type="match status" value="1"/>
</dbReference>
<dbReference type="CDD" id="cd17253">
    <property type="entry name" value="RMtype1_S_Eco933I-TRD2-CR2_like"/>
    <property type="match status" value="1"/>
</dbReference>
<protein>
    <submittedName>
        <fullName evidence="3">Restriction endonuclease S subunit</fullName>
    </submittedName>
</protein>
<evidence type="ECO:0000313" key="3">
    <source>
        <dbReference type="EMBL" id="PFG49179.1"/>
    </source>
</evidence>
<dbReference type="GO" id="GO:0003677">
    <property type="term" value="F:DNA binding"/>
    <property type="evidence" value="ECO:0007669"/>
    <property type="project" value="UniProtKB-KW"/>
</dbReference>
<dbReference type="InterPro" id="IPR044946">
    <property type="entry name" value="Restrct_endonuc_typeI_TRD_sf"/>
</dbReference>
<dbReference type="SUPFAM" id="SSF116734">
    <property type="entry name" value="DNA methylase specificity domain"/>
    <property type="match status" value="2"/>
</dbReference>
<evidence type="ECO:0000256" key="2">
    <source>
        <dbReference type="ARBA" id="ARBA00023125"/>
    </source>
</evidence>
<dbReference type="InterPro" id="IPR051212">
    <property type="entry name" value="Type-I_RE_S_subunit"/>
</dbReference>
<accession>A0A2A9FFJ1</accession>
<organism evidence="3 4">
    <name type="scientific">Amycolatopsis sulphurea</name>
    <dbReference type="NCBI Taxonomy" id="76022"/>
    <lineage>
        <taxon>Bacteria</taxon>
        <taxon>Bacillati</taxon>
        <taxon>Actinomycetota</taxon>
        <taxon>Actinomycetes</taxon>
        <taxon>Pseudonocardiales</taxon>
        <taxon>Pseudonocardiaceae</taxon>
        <taxon>Amycolatopsis</taxon>
    </lineage>
</organism>